<gene>
    <name evidence="12" type="ORF">D3273_07460</name>
</gene>
<keyword evidence="10" id="KW-0472">Membrane</keyword>
<dbReference type="SMART" id="SM00382">
    <property type="entry name" value="AAA"/>
    <property type="match status" value="2"/>
</dbReference>
<protein>
    <submittedName>
        <fullName evidence="12">Sugar ABC transporter ATP-binding protein</fullName>
    </submittedName>
</protein>
<dbReference type="OrthoDB" id="8430269at2"/>
<proteinExistence type="inferred from homology"/>
<evidence type="ECO:0000259" key="11">
    <source>
        <dbReference type="PROSITE" id="PS50893"/>
    </source>
</evidence>
<evidence type="ECO:0000256" key="3">
    <source>
        <dbReference type="ARBA" id="ARBA00022448"/>
    </source>
</evidence>
<keyword evidence="8 12" id="KW-0067">ATP-binding</keyword>
<dbReference type="GO" id="GO:0016887">
    <property type="term" value="F:ATP hydrolysis activity"/>
    <property type="evidence" value="ECO:0007669"/>
    <property type="project" value="InterPro"/>
</dbReference>
<sequence>MPPLLSMRGVAKSFGAVAALTDASLDVARGEVHALIGQNGAGKSTLIKVLTGFHRGDAGTVSFDGAPFEASSPKDAQAKGIATIYQEVNLVGFRSVAENVCLGRRFSKLGLLDIGAMRAEARRLLARFGLDLDVRRPLDGFPIATQQMVAIARAIGFSSKLVVMDEPTSSLDDREVESLFAVIRGLKADGVSTVFVSHKLDELYAVCDRVTIMRDGATVRSGSMAEIPKLDLVATMLGRDLKAVAQGGTTGFGAKGGGARRPVVEARNLFRAPLVSDVSFAVGAGEIVGLSGLLGSGRTESVRLLFGADRAEGGSMALDGRAFAPAEPRDAIAAGLGFCTEDRKREGIVPDLSVRENMTLALMPRLTAAGIVDGKRQRDIVDRFVRRLGIRCSSPEQPIRELSGGNQQKVLLARWLCTDPKLLILDEPTRGIDVGAKGEIQALIRELAEGGLAVLMVSSEIEEIVEGADRAAVLRDGRTVAALAGDELTEERVIDAMAHGSTGSAPC</sequence>
<dbReference type="EMBL" id="QYBB01000006">
    <property type="protein sequence ID" value="RYC32567.1"/>
    <property type="molecule type" value="Genomic_DNA"/>
</dbReference>
<dbReference type="CDD" id="cd03215">
    <property type="entry name" value="ABC_Carb_Monos_II"/>
    <property type="match status" value="1"/>
</dbReference>
<comment type="caution">
    <text evidence="12">The sequence shown here is derived from an EMBL/GenBank/DDBJ whole genome shotgun (WGS) entry which is preliminary data.</text>
</comment>
<evidence type="ECO:0000256" key="10">
    <source>
        <dbReference type="ARBA" id="ARBA00023136"/>
    </source>
</evidence>
<dbReference type="GO" id="GO:0005524">
    <property type="term" value="F:ATP binding"/>
    <property type="evidence" value="ECO:0007669"/>
    <property type="project" value="UniProtKB-KW"/>
</dbReference>
<evidence type="ECO:0000256" key="1">
    <source>
        <dbReference type="ARBA" id="ARBA00004202"/>
    </source>
</evidence>
<evidence type="ECO:0000256" key="2">
    <source>
        <dbReference type="ARBA" id="ARBA00005417"/>
    </source>
</evidence>
<evidence type="ECO:0000256" key="9">
    <source>
        <dbReference type="ARBA" id="ARBA00022967"/>
    </source>
</evidence>
<keyword evidence="9" id="KW-1278">Translocase</keyword>
<keyword evidence="5" id="KW-0762">Sugar transport</keyword>
<dbReference type="Gene3D" id="3.40.50.300">
    <property type="entry name" value="P-loop containing nucleotide triphosphate hydrolases"/>
    <property type="match status" value="2"/>
</dbReference>
<dbReference type="PROSITE" id="PS00211">
    <property type="entry name" value="ABC_TRANSPORTER_1"/>
    <property type="match status" value="1"/>
</dbReference>
<evidence type="ECO:0000313" key="12">
    <source>
        <dbReference type="EMBL" id="RYC32567.1"/>
    </source>
</evidence>
<dbReference type="InterPro" id="IPR050107">
    <property type="entry name" value="ABC_carbohydrate_import_ATPase"/>
</dbReference>
<organism evidence="12 13">
    <name type="scientific">Lichenibacterium minor</name>
    <dbReference type="NCBI Taxonomy" id="2316528"/>
    <lineage>
        <taxon>Bacteria</taxon>
        <taxon>Pseudomonadati</taxon>
        <taxon>Pseudomonadota</taxon>
        <taxon>Alphaproteobacteria</taxon>
        <taxon>Hyphomicrobiales</taxon>
        <taxon>Lichenihabitantaceae</taxon>
        <taxon>Lichenibacterium</taxon>
    </lineage>
</organism>
<dbReference type="PANTHER" id="PTHR43790">
    <property type="entry name" value="CARBOHYDRATE TRANSPORT ATP-BINDING PROTEIN MG119-RELATED"/>
    <property type="match status" value="1"/>
</dbReference>
<reference evidence="12 13" key="2">
    <citation type="submission" date="2019-02" db="EMBL/GenBank/DDBJ databases">
        <title>'Lichenibacterium ramalinii' gen. nov. sp. nov., 'Lichenibacterium minor' gen. nov. sp. nov.</title>
        <authorList>
            <person name="Pankratov T."/>
        </authorList>
    </citation>
    <scope>NUCLEOTIDE SEQUENCE [LARGE SCALE GENOMIC DNA]</scope>
    <source>
        <strain evidence="12 13">RmlP026</strain>
    </source>
</reference>
<evidence type="ECO:0000256" key="5">
    <source>
        <dbReference type="ARBA" id="ARBA00022597"/>
    </source>
</evidence>
<dbReference type="PANTHER" id="PTHR43790:SF9">
    <property type="entry name" value="GALACTOFURANOSE TRANSPORTER ATP-BINDING PROTEIN YTFR"/>
    <property type="match status" value="1"/>
</dbReference>
<dbReference type="FunFam" id="3.40.50.300:FF:000127">
    <property type="entry name" value="Ribose import ATP-binding protein RbsA"/>
    <property type="match status" value="1"/>
</dbReference>
<comment type="subcellular location">
    <subcellularLocation>
        <location evidence="1">Cell membrane</location>
        <topology evidence="1">Peripheral membrane protein</topology>
    </subcellularLocation>
</comment>
<keyword evidence="13" id="KW-1185">Reference proteome</keyword>
<evidence type="ECO:0000313" key="13">
    <source>
        <dbReference type="Proteomes" id="UP000290759"/>
    </source>
</evidence>
<dbReference type="Pfam" id="PF00005">
    <property type="entry name" value="ABC_tran"/>
    <property type="match status" value="2"/>
</dbReference>
<evidence type="ECO:0000256" key="4">
    <source>
        <dbReference type="ARBA" id="ARBA00022475"/>
    </source>
</evidence>
<keyword evidence="7" id="KW-0547">Nucleotide-binding</keyword>
<evidence type="ECO:0000256" key="7">
    <source>
        <dbReference type="ARBA" id="ARBA00022741"/>
    </source>
</evidence>
<keyword evidence="3" id="KW-0813">Transport</keyword>
<dbReference type="InterPro" id="IPR003593">
    <property type="entry name" value="AAA+_ATPase"/>
</dbReference>
<feature type="domain" description="ABC transporter" evidence="11">
    <location>
        <begin position="5"/>
        <end position="240"/>
    </location>
</feature>
<reference evidence="12 13" key="1">
    <citation type="submission" date="2018-12" db="EMBL/GenBank/DDBJ databases">
        <authorList>
            <person name="Grouzdev D.S."/>
            <person name="Krutkina M.S."/>
        </authorList>
    </citation>
    <scope>NUCLEOTIDE SEQUENCE [LARGE SCALE GENOMIC DNA]</scope>
    <source>
        <strain evidence="12 13">RmlP026</strain>
    </source>
</reference>
<dbReference type="InterPro" id="IPR017871">
    <property type="entry name" value="ABC_transporter-like_CS"/>
</dbReference>
<dbReference type="CDD" id="cd03216">
    <property type="entry name" value="ABC_Carb_Monos_I"/>
    <property type="match status" value="1"/>
</dbReference>
<dbReference type="PROSITE" id="PS50893">
    <property type="entry name" value="ABC_TRANSPORTER_2"/>
    <property type="match status" value="2"/>
</dbReference>
<accession>A0A4Q2UBL4</accession>
<comment type="similarity">
    <text evidence="2">Belongs to the ABC transporter superfamily.</text>
</comment>
<feature type="domain" description="ABC transporter" evidence="11">
    <location>
        <begin position="259"/>
        <end position="501"/>
    </location>
</feature>
<dbReference type="InterPro" id="IPR003439">
    <property type="entry name" value="ABC_transporter-like_ATP-bd"/>
</dbReference>
<dbReference type="GO" id="GO:0005886">
    <property type="term" value="C:plasma membrane"/>
    <property type="evidence" value="ECO:0007669"/>
    <property type="project" value="UniProtKB-SubCell"/>
</dbReference>
<keyword evidence="4" id="KW-1003">Cell membrane</keyword>
<evidence type="ECO:0000256" key="6">
    <source>
        <dbReference type="ARBA" id="ARBA00022737"/>
    </source>
</evidence>
<dbReference type="RefSeq" id="WP_129225065.1">
    <property type="nucleotide sequence ID" value="NZ_QYBB01000006.1"/>
</dbReference>
<name>A0A4Q2UBL4_9HYPH</name>
<dbReference type="AlphaFoldDB" id="A0A4Q2UBL4"/>
<keyword evidence="6" id="KW-0677">Repeat</keyword>
<dbReference type="SUPFAM" id="SSF52540">
    <property type="entry name" value="P-loop containing nucleoside triphosphate hydrolases"/>
    <property type="match status" value="2"/>
</dbReference>
<evidence type="ECO:0000256" key="8">
    <source>
        <dbReference type="ARBA" id="ARBA00022840"/>
    </source>
</evidence>
<dbReference type="InterPro" id="IPR027417">
    <property type="entry name" value="P-loop_NTPase"/>
</dbReference>
<dbReference type="Proteomes" id="UP000290759">
    <property type="component" value="Unassembled WGS sequence"/>
</dbReference>